<keyword evidence="2" id="KW-1185">Reference proteome</keyword>
<protein>
    <submittedName>
        <fullName evidence="1">Uncharacterized protein</fullName>
    </submittedName>
</protein>
<name>A0ACB9EGY4_ARCLA</name>
<evidence type="ECO:0000313" key="2">
    <source>
        <dbReference type="Proteomes" id="UP001055879"/>
    </source>
</evidence>
<comment type="caution">
    <text evidence="1">The sequence shown here is derived from an EMBL/GenBank/DDBJ whole genome shotgun (WGS) entry which is preliminary data.</text>
</comment>
<gene>
    <name evidence="1" type="ORF">L6452_05633</name>
</gene>
<organism evidence="1 2">
    <name type="scientific">Arctium lappa</name>
    <name type="common">Greater burdock</name>
    <name type="synonym">Lappa major</name>
    <dbReference type="NCBI Taxonomy" id="4217"/>
    <lineage>
        <taxon>Eukaryota</taxon>
        <taxon>Viridiplantae</taxon>
        <taxon>Streptophyta</taxon>
        <taxon>Embryophyta</taxon>
        <taxon>Tracheophyta</taxon>
        <taxon>Spermatophyta</taxon>
        <taxon>Magnoliopsida</taxon>
        <taxon>eudicotyledons</taxon>
        <taxon>Gunneridae</taxon>
        <taxon>Pentapetalae</taxon>
        <taxon>asterids</taxon>
        <taxon>campanulids</taxon>
        <taxon>Asterales</taxon>
        <taxon>Asteraceae</taxon>
        <taxon>Carduoideae</taxon>
        <taxon>Cardueae</taxon>
        <taxon>Arctiinae</taxon>
        <taxon>Arctium</taxon>
    </lineage>
</organism>
<accession>A0ACB9EGY4</accession>
<reference evidence="1 2" key="2">
    <citation type="journal article" date="2022" name="Mol. Ecol. Resour.">
        <title>The genomes of chicory, endive, great burdock and yacon provide insights into Asteraceae paleo-polyploidization history and plant inulin production.</title>
        <authorList>
            <person name="Fan W."/>
            <person name="Wang S."/>
            <person name="Wang H."/>
            <person name="Wang A."/>
            <person name="Jiang F."/>
            <person name="Liu H."/>
            <person name="Zhao H."/>
            <person name="Xu D."/>
            <person name="Zhang Y."/>
        </authorList>
    </citation>
    <scope>NUCLEOTIDE SEQUENCE [LARGE SCALE GENOMIC DNA]</scope>
    <source>
        <strain evidence="2">cv. Niubang</strain>
    </source>
</reference>
<evidence type="ECO:0000313" key="1">
    <source>
        <dbReference type="EMBL" id="KAI3758085.1"/>
    </source>
</evidence>
<sequence>MRDGDTILSDGGMFELGFFSLGNSKNRYLGIWYKKISNRTVVWVANRDAPLNSTSGMFQVSSDGILQLLSDGDTIWSSSFVSLRNIAPVAQLLDNGNLVVRDEHSTDQQIFIWQSFDYPGDTILPGMKFGKDLVTGIDRRWMSWKSLDDPSPGRYTAWMDTNGFPQIFVGQGKDLHLRFGPWNGNTFSGMPKLRANPTSVNVFVINEREIYFRFEVDSSIITRIYMNPEGGVARMNWVNRSQSWFPILTVAPIDSCSPYGVCGPYATCNPNNLPVCSCMGGFEPKRPEEWNVSYWSSGCLRRTSLDCGSGDGFRRISGVKFPDTRRSWYNLSMTLGECEMACTMNCSCTAYANIYIRNGGSGCLLWFDELMDLRDCDETQSFYIRMAVSELSSLTTLESGSNNKKRMIIAFVSTSIFLVLVGLFLAMHARNKKKRSYMNRQDSVNEGRKGDAELPSFSLSKIAKSTSNFSITNKLGEGGFGPVYKGVLGGWTRNSCEAIVKNFYTRD</sequence>
<dbReference type="EMBL" id="CM042048">
    <property type="protein sequence ID" value="KAI3758085.1"/>
    <property type="molecule type" value="Genomic_DNA"/>
</dbReference>
<reference evidence="2" key="1">
    <citation type="journal article" date="2022" name="Mol. Ecol. Resour.">
        <title>The genomes of chicory, endive, great burdock and yacon provide insights into Asteraceae palaeo-polyploidization history and plant inulin production.</title>
        <authorList>
            <person name="Fan W."/>
            <person name="Wang S."/>
            <person name="Wang H."/>
            <person name="Wang A."/>
            <person name="Jiang F."/>
            <person name="Liu H."/>
            <person name="Zhao H."/>
            <person name="Xu D."/>
            <person name="Zhang Y."/>
        </authorList>
    </citation>
    <scope>NUCLEOTIDE SEQUENCE [LARGE SCALE GENOMIC DNA]</scope>
    <source>
        <strain evidence="2">cv. Niubang</strain>
    </source>
</reference>
<proteinExistence type="predicted"/>
<dbReference type="Proteomes" id="UP001055879">
    <property type="component" value="Linkage Group LG02"/>
</dbReference>